<dbReference type="PROSITE" id="PS50191">
    <property type="entry name" value="CRAL_TRIO"/>
    <property type="match status" value="1"/>
</dbReference>
<proteinExistence type="predicted"/>
<dbReference type="Gene3D" id="3.40.525.10">
    <property type="entry name" value="CRAL-TRIO lipid binding domain"/>
    <property type="match status" value="1"/>
</dbReference>
<dbReference type="InterPro" id="IPR036273">
    <property type="entry name" value="CRAL/TRIO_N_dom_sf"/>
</dbReference>
<dbReference type="EMBL" id="JBJUIK010000015">
    <property type="protein sequence ID" value="KAL3502014.1"/>
    <property type="molecule type" value="Genomic_DNA"/>
</dbReference>
<evidence type="ECO:0000313" key="3">
    <source>
        <dbReference type="Proteomes" id="UP001630127"/>
    </source>
</evidence>
<dbReference type="InterPro" id="IPR001251">
    <property type="entry name" value="CRAL-TRIO_dom"/>
</dbReference>
<dbReference type="PANTHER" id="PTHR46277:SF7">
    <property type="entry name" value="CRAL-TRIO DOMAIN-CONTAINING PROTEIN"/>
    <property type="match status" value="1"/>
</dbReference>
<dbReference type="SUPFAM" id="SSF52087">
    <property type="entry name" value="CRAL/TRIO domain"/>
    <property type="match status" value="1"/>
</dbReference>
<sequence length="258" mass="29788">MEMETEKSQQLAVSQLRKSVEKLGGSTEKYEDPTMMRFLIARSMDTDKAAKMFVQWQKWRTTFVPLGFIPDSEVPDELEAKKIYLQGLFKKGFPVMIVKASKHFPSKDQLQFKKFVVHLLDKTIASSFNGTEVGNEKLVAILDLKDITYKNVDARGLITGFQFLQAYYPERLAKLYIVHMPGFFVRVWNMVSYFLEKATLEKVVIVTNEEQRREFIRDIGEEALPEQYGGQAKLVPMQDVVLTPLAQTMELPQQLIFE</sequence>
<comment type="caution">
    <text evidence="2">The sequence shown here is derived from an EMBL/GenBank/DDBJ whole genome shotgun (WGS) entry which is preliminary data.</text>
</comment>
<name>A0ABD2Y6V0_9GENT</name>
<dbReference type="SMART" id="SM00516">
    <property type="entry name" value="SEC14"/>
    <property type="match status" value="1"/>
</dbReference>
<dbReference type="AlphaFoldDB" id="A0ABD2Y6V0"/>
<evidence type="ECO:0000313" key="2">
    <source>
        <dbReference type="EMBL" id="KAL3502014.1"/>
    </source>
</evidence>
<feature type="domain" description="CRAL-TRIO" evidence="1">
    <location>
        <begin position="71"/>
        <end position="236"/>
    </location>
</feature>
<dbReference type="Proteomes" id="UP001630127">
    <property type="component" value="Unassembled WGS sequence"/>
</dbReference>
<dbReference type="SUPFAM" id="SSF46938">
    <property type="entry name" value="CRAL/TRIO N-terminal domain"/>
    <property type="match status" value="1"/>
</dbReference>
<organism evidence="2 3">
    <name type="scientific">Cinchona calisaya</name>
    <dbReference type="NCBI Taxonomy" id="153742"/>
    <lineage>
        <taxon>Eukaryota</taxon>
        <taxon>Viridiplantae</taxon>
        <taxon>Streptophyta</taxon>
        <taxon>Embryophyta</taxon>
        <taxon>Tracheophyta</taxon>
        <taxon>Spermatophyta</taxon>
        <taxon>Magnoliopsida</taxon>
        <taxon>eudicotyledons</taxon>
        <taxon>Gunneridae</taxon>
        <taxon>Pentapetalae</taxon>
        <taxon>asterids</taxon>
        <taxon>lamiids</taxon>
        <taxon>Gentianales</taxon>
        <taxon>Rubiaceae</taxon>
        <taxon>Cinchonoideae</taxon>
        <taxon>Cinchoneae</taxon>
        <taxon>Cinchona</taxon>
    </lineage>
</organism>
<protein>
    <recommendedName>
        <fullName evidence="1">CRAL-TRIO domain-containing protein</fullName>
    </recommendedName>
</protein>
<evidence type="ECO:0000259" key="1">
    <source>
        <dbReference type="PROSITE" id="PS50191"/>
    </source>
</evidence>
<dbReference type="Pfam" id="PF00650">
    <property type="entry name" value="CRAL_TRIO"/>
    <property type="match status" value="1"/>
</dbReference>
<dbReference type="CDD" id="cd00170">
    <property type="entry name" value="SEC14"/>
    <property type="match status" value="1"/>
</dbReference>
<dbReference type="InterPro" id="IPR036865">
    <property type="entry name" value="CRAL-TRIO_dom_sf"/>
</dbReference>
<reference evidence="2 3" key="1">
    <citation type="submission" date="2024-11" db="EMBL/GenBank/DDBJ databases">
        <title>A near-complete genome assembly of Cinchona calisaya.</title>
        <authorList>
            <person name="Lian D.C."/>
            <person name="Zhao X.W."/>
            <person name="Wei L."/>
        </authorList>
    </citation>
    <scope>NUCLEOTIDE SEQUENCE [LARGE SCALE GENOMIC DNA]</scope>
    <source>
        <tissue evidence="2">Nenye</tissue>
    </source>
</reference>
<keyword evidence="3" id="KW-1185">Reference proteome</keyword>
<gene>
    <name evidence="2" type="ORF">ACH5RR_036463</name>
</gene>
<accession>A0ABD2Y6V0</accession>
<dbReference type="PANTHER" id="PTHR46277">
    <property type="entry name" value="OS03G0850700 PROTEIN"/>
    <property type="match status" value="1"/>
</dbReference>